<protein>
    <submittedName>
        <fullName evidence="1">7766_t:CDS:1</fullName>
    </submittedName>
</protein>
<dbReference type="OrthoDB" id="10595724at2759"/>
<gene>
    <name evidence="1" type="ORF">DERYTH_LOCUS27164</name>
</gene>
<comment type="caution">
    <text evidence="1">The sequence shown here is derived from an EMBL/GenBank/DDBJ whole genome shotgun (WGS) entry which is preliminary data.</text>
</comment>
<proteinExistence type="predicted"/>
<name>A0A9N9PHN9_9GLOM</name>
<reference evidence="1" key="1">
    <citation type="submission" date="2021-06" db="EMBL/GenBank/DDBJ databases">
        <authorList>
            <person name="Kallberg Y."/>
            <person name="Tangrot J."/>
            <person name="Rosling A."/>
        </authorList>
    </citation>
    <scope>NUCLEOTIDE SEQUENCE</scope>
    <source>
        <strain evidence="1">MA453B</strain>
    </source>
</reference>
<feature type="non-terminal residue" evidence="1">
    <location>
        <position position="1"/>
    </location>
</feature>
<evidence type="ECO:0000313" key="2">
    <source>
        <dbReference type="Proteomes" id="UP000789405"/>
    </source>
</evidence>
<sequence>VYIRGKNNKAFTDAYGFIPTGGTIKWITKGRSSQIDSWAVAEFSFWLR</sequence>
<accession>A0A9N9PHN9</accession>
<feature type="non-terminal residue" evidence="1">
    <location>
        <position position="48"/>
    </location>
</feature>
<dbReference type="Proteomes" id="UP000789405">
    <property type="component" value="Unassembled WGS sequence"/>
</dbReference>
<keyword evidence="2" id="KW-1185">Reference proteome</keyword>
<evidence type="ECO:0000313" key="1">
    <source>
        <dbReference type="EMBL" id="CAG8821652.1"/>
    </source>
</evidence>
<dbReference type="EMBL" id="CAJVPY010061015">
    <property type="protein sequence ID" value="CAG8821652.1"/>
    <property type="molecule type" value="Genomic_DNA"/>
</dbReference>
<organism evidence="1 2">
    <name type="scientific">Dentiscutata erythropus</name>
    <dbReference type="NCBI Taxonomy" id="1348616"/>
    <lineage>
        <taxon>Eukaryota</taxon>
        <taxon>Fungi</taxon>
        <taxon>Fungi incertae sedis</taxon>
        <taxon>Mucoromycota</taxon>
        <taxon>Glomeromycotina</taxon>
        <taxon>Glomeromycetes</taxon>
        <taxon>Diversisporales</taxon>
        <taxon>Gigasporaceae</taxon>
        <taxon>Dentiscutata</taxon>
    </lineage>
</organism>
<dbReference type="AlphaFoldDB" id="A0A9N9PHN9"/>